<name>A0A848L405_9ACTN</name>
<reference evidence="1 2" key="1">
    <citation type="submission" date="2020-04" db="EMBL/GenBank/DDBJ databases">
        <title>Gordonia sp. nov. TBRC 11910.</title>
        <authorList>
            <person name="Suriyachadkun C."/>
        </authorList>
    </citation>
    <scope>NUCLEOTIDE SEQUENCE [LARGE SCALE GENOMIC DNA]</scope>
    <source>
        <strain evidence="1 2">TBRC 11910</strain>
    </source>
</reference>
<gene>
    <name evidence="1" type="ORF">HH308_21450</name>
</gene>
<proteinExistence type="predicted"/>
<dbReference type="EMBL" id="JABBNB010000027">
    <property type="protein sequence ID" value="NMO03785.1"/>
    <property type="molecule type" value="Genomic_DNA"/>
</dbReference>
<dbReference type="RefSeq" id="WP_170196294.1">
    <property type="nucleotide sequence ID" value="NZ_JABBNB010000027.1"/>
</dbReference>
<keyword evidence="2" id="KW-1185">Reference proteome</keyword>
<comment type="caution">
    <text evidence="1">The sequence shown here is derived from an EMBL/GenBank/DDBJ whole genome shotgun (WGS) entry which is preliminary data.</text>
</comment>
<evidence type="ECO:0000313" key="2">
    <source>
        <dbReference type="Proteomes" id="UP000550729"/>
    </source>
</evidence>
<organism evidence="1 2">
    <name type="scientific">Gordonia asplenii</name>
    <dbReference type="NCBI Taxonomy" id="2725283"/>
    <lineage>
        <taxon>Bacteria</taxon>
        <taxon>Bacillati</taxon>
        <taxon>Actinomycetota</taxon>
        <taxon>Actinomycetes</taxon>
        <taxon>Mycobacteriales</taxon>
        <taxon>Gordoniaceae</taxon>
        <taxon>Gordonia</taxon>
    </lineage>
</organism>
<protein>
    <submittedName>
        <fullName evidence="1">Uncharacterized protein</fullName>
    </submittedName>
</protein>
<dbReference type="AlphaFoldDB" id="A0A848L405"/>
<sequence length="206" mass="22739">MSPTLLDKDLYDALNAVALKKMSTVAAVADVTTLDLATAQSALTELAQRNLIVLVGDNALPTDDCAAALDDSAAAIYGPLRSEPDVLAVADKFEDVNARFLTTMSAWQQVEVGGRKITNDHTDADYDLKIISKIDRLVARLAGLLESLGERDSRFRIYITRFRDALDKVDAGDIAFVSDPTRDSVHNVWFEFHEDLLRTLGRKRKE</sequence>
<dbReference type="Proteomes" id="UP000550729">
    <property type="component" value="Unassembled WGS sequence"/>
</dbReference>
<evidence type="ECO:0000313" key="1">
    <source>
        <dbReference type="EMBL" id="NMO03785.1"/>
    </source>
</evidence>
<accession>A0A848L405</accession>